<dbReference type="RefSeq" id="WP_146302442.1">
    <property type="nucleotide sequence ID" value="NZ_JANXKU010000002.1"/>
</dbReference>
<evidence type="ECO:0000256" key="2">
    <source>
        <dbReference type="SAM" id="SignalP"/>
    </source>
</evidence>
<evidence type="ECO:0000256" key="1">
    <source>
        <dbReference type="SAM" id="MobiDB-lite"/>
    </source>
</evidence>
<gene>
    <name evidence="4" type="ORF">LABALGLTS371_04460</name>
</gene>
<protein>
    <submittedName>
        <fullName evidence="4">Cell surface protein</fullName>
    </submittedName>
</protein>
<name>A0A5C6MAG9_9LACO</name>
<proteinExistence type="predicted"/>
<accession>A0A5C6MAG9</accession>
<dbReference type="InterPro" id="IPR027994">
    <property type="entry name" value="WxL_dom"/>
</dbReference>
<feature type="signal peptide" evidence="2">
    <location>
        <begin position="1"/>
        <end position="27"/>
    </location>
</feature>
<dbReference type="Proteomes" id="UP000321659">
    <property type="component" value="Unassembled WGS sequence"/>
</dbReference>
<feature type="region of interest" description="Disordered" evidence="1">
    <location>
        <begin position="33"/>
        <end position="78"/>
    </location>
</feature>
<reference evidence="4 5" key="1">
    <citation type="submission" date="2019-04" db="EMBL/GenBank/DDBJ databases">
        <title>In vitro growth and metabolic characteristics of meat-borne Lactobacillus algidus strains.</title>
        <authorList>
            <person name="Sade E."/>
            <person name="Per J."/>
            <person name="Tytti H."/>
            <person name="Johanna B.K."/>
        </authorList>
    </citation>
    <scope>NUCLEOTIDE SEQUENCE [LARGE SCALE GENOMIC DNA]</scope>
    <source>
        <strain evidence="4 5">LTS37-1</strain>
    </source>
</reference>
<feature type="domain" description="WxL" evidence="3">
    <location>
        <begin position="29"/>
        <end position="252"/>
    </location>
</feature>
<evidence type="ECO:0000313" key="5">
    <source>
        <dbReference type="Proteomes" id="UP000321659"/>
    </source>
</evidence>
<dbReference type="EMBL" id="SRRQ01000002">
    <property type="protein sequence ID" value="TWW11676.1"/>
    <property type="molecule type" value="Genomic_DNA"/>
</dbReference>
<dbReference type="Pfam" id="PF13731">
    <property type="entry name" value="WxL"/>
    <property type="match status" value="1"/>
</dbReference>
<feature type="chain" id="PRO_5022721767" evidence="2">
    <location>
        <begin position="28"/>
        <end position="255"/>
    </location>
</feature>
<feature type="compositionally biased region" description="Low complexity" evidence="1">
    <location>
        <begin position="54"/>
        <end position="72"/>
    </location>
</feature>
<keyword evidence="2" id="KW-0732">Signal</keyword>
<comment type="caution">
    <text evidence="4">The sequence shown here is derived from an EMBL/GenBank/DDBJ whole genome shotgun (WGS) entry which is preliminary data.</text>
</comment>
<dbReference type="AlphaFoldDB" id="A0A5C6MAG9"/>
<evidence type="ECO:0000313" key="4">
    <source>
        <dbReference type="EMBL" id="TWW11676.1"/>
    </source>
</evidence>
<evidence type="ECO:0000259" key="3">
    <source>
        <dbReference type="Pfam" id="PF13731"/>
    </source>
</evidence>
<sequence length="255" mass="26383">MKNTNKLLLGALLGAGMAGAVVTTAHAAETQAYTSHGKIEMEKNDGSTGPGVIDPTDPGTVDPTDPTNPVNPGTGGPLSIDYVSNFNFGKQKMSGNNEVYNSELVTVTTVDPVAGTKKDVANYLQVSDNRGTVSGWKLSVQQSKAFTSEVTNKTLDGTVITLSNPETRNGDNNAAKPAPSTVTSSVDIAAGSGDKLVMQAKDGEGSGTWAEAFGNATKDAEKAKKSVQLAVPGDSKKVAEKYVSDITWTLTDSGL</sequence>
<organism evidence="4 5">
    <name type="scientific">Dellaglioa algida</name>
    <dbReference type="NCBI Taxonomy" id="105612"/>
    <lineage>
        <taxon>Bacteria</taxon>
        <taxon>Bacillati</taxon>
        <taxon>Bacillota</taxon>
        <taxon>Bacilli</taxon>
        <taxon>Lactobacillales</taxon>
        <taxon>Lactobacillaceae</taxon>
        <taxon>Dellaglioa</taxon>
    </lineage>
</organism>